<dbReference type="InterPro" id="IPR036864">
    <property type="entry name" value="Zn2-C6_fun-type_DNA-bd_sf"/>
</dbReference>
<feature type="region of interest" description="Disordered" evidence="2">
    <location>
        <begin position="169"/>
        <end position="192"/>
    </location>
</feature>
<evidence type="ECO:0000256" key="1">
    <source>
        <dbReference type="ARBA" id="ARBA00023242"/>
    </source>
</evidence>
<feature type="domain" description="Zn(2)-C6 fungal-type" evidence="3">
    <location>
        <begin position="10"/>
        <end position="49"/>
    </location>
</feature>
<keyword evidence="1" id="KW-0539">Nucleus</keyword>
<reference evidence="5" key="3">
    <citation type="submission" date="2025-08" db="UniProtKB">
        <authorList>
            <consortium name="RefSeq"/>
        </authorList>
    </citation>
    <scope>IDENTIFICATION</scope>
    <source>
        <strain evidence="5">NI907</strain>
    </source>
</reference>
<dbReference type="GO" id="GO:0008270">
    <property type="term" value="F:zinc ion binding"/>
    <property type="evidence" value="ECO:0007669"/>
    <property type="project" value="InterPro"/>
</dbReference>
<feature type="compositionally biased region" description="Polar residues" evidence="2">
    <location>
        <begin position="265"/>
        <end position="279"/>
    </location>
</feature>
<dbReference type="RefSeq" id="XP_030980253.1">
    <property type="nucleotide sequence ID" value="XM_031130598.1"/>
</dbReference>
<name>A0A6P8AZB3_PYRGI</name>
<reference evidence="4 5" key="1">
    <citation type="journal article" date="2019" name="Mol. Biol. Evol.">
        <title>Blast fungal genomes show frequent chromosomal changes, gene gains and losses, and effector gene turnover.</title>
        <authorList>
            <person name="Gomez Luciano L.B."/>
            <person name="Jason Tsai I."/>
            <person name="Chuma I."/>
            <person name="Tosa Y."/>
            <person name="Chen Y.H."/>
            <person name="Li J.Y."/>
            <person name="Li M.Y."/>
            <person name="Jade Lu M.Y."/>
            <person name="Nakayashiki H."/>
            <person name="Li W.H."/>
        </authorList>
    </citation>
    <scope>NUCLEOTIDE SEQUENCE [LARGE SCALE GENOMIC DNA]</scope>
    <source>
        <strain evidence="4 5">NI907</strain>
    </source>
</reference>
<evidence type="ECO:0000313" key="5">
    <source>
        <dbReference type="RefSeq" id="XP_030980253.1"/>
    </source>
</evidence>
<protein>
    <recommendedName>
        <fullName evidence="3">Zn(2)-C6 fungal-type domain-containing protein</fullName>
    </recommendedName>
</protein>
<dbReference type="Proteomes" id="UP000515153">
    <property type="component" value="Chromosome VII"/>
</dbReference>
<dbReference type="KEGG" id="pgri:PgNI_10625"/>
<dbReference type="SUPFAM" id="SSF57701">
    <property type="entry name" value="Zn2/Cys6 DNA-binding domain"/>
    <property type="match status" value="1"/>
</dbReference>
<dbReference type="GO" id="GO:0000981">
    <property type="term" value="F:DNA-binding transcription factor activity, RNA polymerase II-specific"/>
    <property type="evidence" value="ECO:0007669"/>
    <property type="project" value="InterPro"/>
</dbReference>
<sequence>MHRFNPRRSACDRCRGHKLRCIRLDPGPNDTGALLPCKRCVKAGAECIHTANLSVKPPGDGHHSAHRATESPGHPAAFQQETRVSDRQLRESSLGISPTQPAPQRQTQRWSSSSGPHRPEDRESLPPWHMFATPMFSRQQLGFSKLPSHANGPPDDRTADGFEVGSEAALAAPPGSERSPHRTSRAPSDGTTTFSLVDKVFDLDGRAVCPLSGSVLQENAGIVTAAASTTVTSAQTHHMLPFSQVEPLTPSSYFNVPTCSTLTTGGAGSQSLRDQQMQQHQRHGSASGRSSAATQDSCLQLLSQLSSKFLMDFGKSSAGDWSKMANNNTNNHLSTTISNLFDGLQIFLKTIECLRPATFLENSSSDSECSYSDLCDESEFVGSTGDNQMQVYPGAMAVDHAHEGSSTENSAHRRGRGASPTADAAPQPLDMPMTLTILTCYTWLLKGYEVVLSEIYQMLASQDRHQGLQTLPTIVQGVGIGGFKLEDHPDMQIEIVIHVGWQLLQRIEGLLGVRVVSDEGRGGLGGSSRDESSTEGGDGGGAGSSASDERRILDPRAAAAVLDSWFTTTTRGGSGGSGPGEGTGDSNGGRTVEIKGTIANIRKYLRSYGRN</sequence>
<organism evidence="4 5">
    <name type="scientific">Pyricularia grisea</name>
    <name type="common">Crabgrass-specific blast fungus</name>
    <name type="synonym">Magnaporthe grisea</name>
    <dbReference type="NCBI Taxonomy" id="148305"/>
    <lineage>
        <taxon>Eukaryota</taxon>
        <taxon>Fungi</taxon>
        <taxon>Dikarya</taxon>
        <taxon>Ascomycota</taxon>
        <taxon>Pezizomycotina</taxon>
        <taxon>Sordariomycetes</taxon>
        <taxon>Sordariomycetidae</taxon>
        <taxon>Magnaporthales</taxon>
        <taxon>Pyriculariaceae</taxon>
        <taxon>Pyricularia</taxon>
    </lineage>
</organism>
<feature type="region of interest" description="Disordered" evidence="2">
    <location>
        <begin position="401"/>
        <end position="427"/>
    </location>
</feature>
<reference evidence="5" key="2">
    <citation type="submission" date="2019-10" db="EMBL/GenBank/DDBJ databases">
        <authorList>
            <consortium name="NCBI Genome Project"/>
        </authorList>
    </citation>
    <scope>NUCLEOTIDE SEQUENCE</scope>
    <source>
        <strain evidence="5">NI907</strain>
    </source>
</reference>
<dbReference type="Gene3D" id="4.10.240.10">
    <property type="entry name" value="Zn(2)-C6 fungal-type DNA-binding domain"/>
    <property type="match status" value="1"/>
</dbReference>
<dbReference type="Pfam" id="PF00172">
    <property type="entry name" value="Zn_clus"/>
    <property type="match status" value="1"/>
</dbReference>
<proteinExistence type="predicted"/>
<feature type="region of interest" description="Disordered" evidence="2">
    <location>
        <begin position="564"/>
        <end position="593"/>
    </location>
</feature>
<dbReference type="InterPro" id="IPR001138">
    <property type="entry name" value="Zn2Cys6_DnaBD"/>
</dbReference>
<feature type="region of interest" description="Disordered" evidence="2">
    <location>
        <begin position="521"/>
        <end position="550"/>
    </location>
</feature>
<dbReference type="PROSITE" id="PS50048">
    <property type="entry name" value="ZN2_CY6_FUNGAL_2"/>
    <property type="match status" value="1"/>
</dbReference>
<feature type="compositionally biased region" description="Low complexity" evidence="2">
    <location>
        <begin position="98"/>
        <end position="109"/>
    </location>
</feature>
<keyword evidence="4" id="KW-1185">Reference proteome</keyword>
<accession>A0A6P8AZB3</accession>
<dbReference type="CDD" id="cd00067">
    <property type="entry name" value="GAL4"/>
    <property type="match status" value="1"/>
</dbReference>
<feature type="compositionally biased region" description="Basic and acidic residues" evidence="2">
    <location>
        <begin position="59"/>
        <end position="69"/>
    </location>
</feature>
<dbReference type="GeneID" id="41965504"/>
<dbReference type="SMART" id="SM00066">
    <property type="entry name" value="GAL4"/>
    <property type="match status" value="1"/>
</dbReference>
<feature type="region of interest" description="Disordered" evidence="2">
    <location>
        <begin position="53"/>
        <end position="128"/>
    </location>
</feature>
<evidence type="ECO:0000313" key="4">
    <source>
        <dbReference type="Proteomes" id="UP000515153"/>
    </source>
</evidence>
<dbReference type="AlphaFoldDB" id="A0A6P8AZB3"/>
<feature type="region of interest" description="Disordered" evidence="2">
    <location>
        <begin position="265"/>
        <end position="291"/>
    </location>
</feature>
<evidence type="ECO:0000256" key="2">
    <source>
        <dbReference type="SAM" id="MobiDB-lite"/>
    </source>
</evidence>
<evidence type="ECO:0000259" key="3">
    <source>
        <dbReference type="PROSITE" id="PS50048"/>
    </source>
</evidence>
<feature type="compositionally biased region" description="Gly residues" evidence="2">
    <location>
        <begin position="572"/>
        <end position="587"/>
    </location>
</feature>
<gene>
    <name evidence="5" type="ORF">PgNI_10625</name>
</gene>